<accession>A0A2N1MK21</accession>
<proteinExistence type="predicted"/>
<dbReference type="AlphaFoldDB" id="A0A2N1MK21"/>
<evidence type="ECO:0000313" key="1">
    <source>
        <dbReference type="EMBL" id="PKK61970.1"/>
    </source>
</evidence>
<reference evidence="1 2" key="2">
    <citation type="submission" date="2017-10" db="EMBL/GenBank/DDBJ databases">
        <title>Extensive intraspecific genome diversity in a model arbuscular mycorrhizal fungus.</title>
        <authorList>
            <person name="Chen E.C.H."/>
            <person name="Morin E."/>
            <person name="Baudet D."/>
            <person name="Noel J."/>
            <person name="Ndikumana S."/>
            <person name="Charron P."/>
            <person name="St-Onge C."/>
            <person name="Giorgi J."/>
            <person name="Grigoriev I.V."/>
            <person name="Roux C."/>
            <person name="Martin F.M."/>
            <person name="Corradi N."/>
        </authorList>
    </citation>
    <scope>NUCLEOTIDE SEQUENCE [LARGE SCALE GENOMIC DNA]</scope>
    <source>
        <strain evidence="1 2">C2</strain>
    </source>
</reference>
<organism evidence="1 2">
    <name type="scientific">Rhizophagus irregularis</name>
    <dbReference type="NCBI Taxonomy" id="588596"/>
    <lineage>
        <taxon>Eukaryota</taxon>
        <taxon>Fungi</taxon>
        <taxon>Fungi incertae sedis</taxon>
        <taxon>Mucoromycota</taxon>
        <taxon>Glomeromycotina</taxon>
        <taxon>Glomeromycetes</taxon>
        <taxon>Glomerales</taxon>
        <taxon>Glomeraceae</taxon>
        <taxon>Rhizophagus</taxon>
    </lineage>
</organism>
<reference evidence="1 2" key="1">
    <citation type="submission" date="2016-04" db="EMBL/GenBank/DDBJ databases">
        <title>Genome analyses suggest a sexual origin of heterokaryosis in a supposedly ancient asexual fungus.</title>
        <authorList>
            <person name="Ropars J."/>
            <person name="Sedzielewska K."/>
            <person name="Noel J."/>
            <person name="Charron P."/>
            <person name="Farinelli L."/>
            <person name="Marton T."/>
            <person name="Kruger M."/>
            <person name="Pelin A."/>
            <person name="Brachmann A."/>
            <person name="Corradi N."/>
        </authorList>
    </citation>
    <scope>NUCLEOTIDE SEQUENCE [LARGE SCALE GENOMIC DNA]</scope>
    <source>
        <strain evidence="1 2">C2</strain>
    </source>
</reference>
<dbReference type="Proteomes" id="UP000233469">
    <property type="component" value="Unassembled WGS sequence"/>
</dbReference>
<name>A0A2N1MK21_9GLOM</name>
<gene>
    <name evidence="1" type="ORF">RhiirC2_760141</name>
</gene>
<comment type="caution">
    <text evidence="1">The sequence shown here is derived from an EMBL/GenBank/DDBJ whole genome shotgun (WGS) entry which is preliminary data.</text>
</comment>
<evidence type="ECO:0000313" key="2">
    <source>
        <dbReference type="Proteomes" id="UP000233469"/>
    </source>
</evidence>
<dbReference type="VEuPathDB" id="FungiDB:RhiirA1_418539"/>
<sequence>MTAEIGDNLENEIMLLAQHECMNENEFKILIRSIIIGLLIINEKSDVILGINDKVANLLYDFTI</sequence>
<protein>
    <submittedName>
        <fullName evidence="1">Uncharacterized protein</fullName>
    </submittedName>
</protein>
<dbReference type="EMBL" id="LLXL01002062">
    <property type="protein sequence ID" value="PKK61970.1"/>
    <property type="molecule type" value="Genomic_DNA"/>
</dbReference>